<dbReference type="AlphaFoldDB" id="A0A316WCQ1"/>
<proteinExistence type="predicted"/>
<dbReference type="Gene3D" id="3.30.230.90">
    <property type="match status" value="1"/>
</dbReference>
<dbReference type="Proteomes" id="UP000245783">
    <property type="component" value="Unassembled WGS sequence"/>
</dbReference>
<reference evidence="1 2" key="1">
    <citation type="journal article" date="2018" name="Mol. Biol. Evol.">
        <title>Broad Genomic Sampling Reveals a Smut Pathogenic Ancestry of the Fungal Clade Ustilaginomycotina.</title>
        <authorList>
            <person name="Kijpornyongpan T."/>
            <person name="Mondo S.J."/>
            <person name="Barry K."/>
            <person name="Sandor L."/>
            <person name="Lee J."/>
            <person name="Lipzen A."/>
            <person name="Pangilinan J."/>
            <person name="LaButti K."/>
            <person name="Hainaut M."/>
            <person name="Henrissat B."/>
            <person name="Grigoriev I.V."/>
            <person name="Spatafora J.W."/>
            <person name="Aime M.C."/>
        </authorList>
    </citation>
    <scope>NUCLEOTIDE SEQUENCE [LARGE SCALE GENOMIC DNA]</scope>
    <source>
        <strain evidence="1 2">MCA 4658</strain>
    </source>
</reference>
<dbReference type="InterPro" id="IPR018788">
    <property type="entry name" value="Proteasome_assmbl_chp_3"/>
</dbReference>
<dbReference type="STRING" id="1522189.A0A316WCQ1"/>
<sequence>MPASLSQSPSSNSAIATQPRWTRICTSAGLNHSDLSNVPPLDSLPTRTSTLDIQGRKTEVLAQAFEDRTLVVVTQRPGTVGYFVQATTSSPESALPLGQGTSYELDFERKEDLTTSASTHSLEDFPTPLSGTTQKILFGSTRDEEEEALYGLYLSTLAAALYKQGDARPLVLGLALSDLRSAAQQEDSTSEAELERREGERLKAVVEAVKACRVW</sequence>
<evidence type="ECO:0000313" key="1">
    <source>
        <dbReference type="EMBL" id="PWN45643.1"/>
    </source>
</evidence>
<dbReference type="OrthoDB" id="5593278at2759"/>
<dbReference type="RefSeq" id="XP_025372803.1">
    <property type="nucleotide sequence ID" value="XM_025510561.1"/>
</dbReference>
<organism evidence="1 2">
    <name type="scientific">Ceraceosorus guamensis</name>
    <dbReference type="NCBI Taxonomy" id="1522189"/>
    <lineage>
        <taxon>Eukaryota</taxon>
        <taxon>Fungi</taxon>
        <taxon>Dikarya</taxon>
        <taxon>Basidiomycota</taxon>
        <taxon>Ustilaginomycotina</taxon>
        <taxon>Exobasidiomycetes</taxon>
        <taxon>Ceraceosorales</taxon>
        <taxon>Ceraceosoraceae</taxon>
        <taxon>Ceraceosorus</taxon>
    </lineage>
</organism>
<dbReference type="InParanoid" id="A0A316WCQ1"/>
<gene>
    <name evidence="1" type="ORF">IE81DRAFT_164170</name>
</gene>
<accession>A0A316WCQ1</accession>
<dbReference type="PANTHER" id="PTHR31051">
    <property type="entry name" value="PROTEASOME ASSEMBLY CHAPERONE 3"/>
    <property type="match status" value="1"/>
</dbReference>
<protein>
    <recommendedName>
        <fullName evidence="3">Proteasome assembly chaperone 3</fullName>
    </recommendedName>
</protein>
<dbReference type="GO" id="GO:0043248">
    <property type="term" value="P:proteasome assembly"/>
    <property type="evidence" value="ECO:0007669"/>
    <property type="project" value="InterPro"/>
</dbReference>
<keyword evidence="2" id="KW-1185">Reference proteome</keyword>
<evidence type="ECO:0000313" key="2">
    <source>
        <dbReference type="Proteomes" id="UP000245783"/>
    </source>
</evidence>
<dbReference type="PANTHER" id="PTHR31051:SF1">
    <property type="entry name" value="PROTEASOME ASSEMBLY CHAPERONE 3"/>
    <property type="match status" value="1"/>
</dbReference>
<dbReference type="EMBL" id="KZ819354">
    <property type="protein sequence ID" value="PWN45643.1"/>
    <property type="molecule type" value="Genomic_DNA"/>
</dbReference>
<dbReference type="GeneID" id="37032431"/>
<name>A0A316WCQ1_9BASI</name>
<dbReference type="InterPro" id="IPR053720">
    <property type="entry name" value="Psm_Assembly_Chaperone"/>
</dbReference>
<evidence type="ECO:0008006" key="3">
    <source>
        <dbReference type="Google" id="ProtNLM"/>
    </source>
</evidence>